<evidence type="ECO:0000313" key="4">
    <source>
        <dbReference type="EnsemblMetazoa" id="KAF7490904.1"/>
    </source>
</evidence>
<dbReference type="EnsemblMetazoa" id="SSS_7025s_mrna">
    <property type="protein sequence ID" value="KAF7490904.1"/>
    <property type="gene ID" value="SSS_7025"/>
</dbReference>
<dbReference type="Proteomes" id="UP000070412">
    <property type="component" value="Unassembled WGS sequence"/>
</dbReference>
<protein>
    <submittedName>
        <fullName evidence="3">GSK3-beta interaction protein</fullName>
    </submittedName>
</protein>
<dbReference type="EMBL" id="WVUK01000062">
    <property type="protein sequence ID" value="KAF7490904.1"/>
    <property type="molecule type" value="Genomic_DNA"/>
</dbReference>
<reference evidence="4" key="3">
    <citation type="submission" date="2022-06" db="UniProtKB">
        <authorList>
            <consortium name="EnsemblMetazoa"/>
        </authorList>
    </citation>
    <scope>IDENTIFICATION</scope>
</reference>
<evidence type="ECO:0000256" key="1">
    <source>
        <dbReference type="ARBA" id="ARBA00009571"/>
    </source>
</evidence>
<dbReference type="GO" id="GO:0019207">
    <property type="term" value="F:kinase regulator activity"/>
    <property type="evidence" value="ECO:0007669"/>
    <property type="project" value="TreeGrafter"/>
</dbReference>
<organism evidence="3">
    <name type="scientific">Sarcoptes scabiei</name>
    <name type="common">Itch mite</name>
    <name type="synonym">Acarus scabiei</name>
    <dbReference type="NCBI Taxonomy" id="52283"/>
    <lineage>
        <taxon>Eukaryota</taxon>
        <taxon>Metazoa</taxon>
        <taxon>Ecdysozoa</taxon>
        <taxon>Arthropoda</taxon>
        <taxon>Chelicerata</taxon>
        <taxon>Arachnida</taxon>
        <taxon>Acari</taxon>
        <taxon>Acariformes</taxon>
        <taxon>Sarcoptiformes</taxon>
        <taxon>Astigmata</taxon>
        <taxon>Psoroptidia</taxon>
        <taxon>Sarcoptoidea</taxon>
        <taxon>Sarcoptidae</taxon>
        <taxon>Sarcoptinae</taxon>
        <taxon>Sarcoptes</taxon>
    </lineage>
</organism>
<accession>A0A834VD47</accession>
<dbReference type="Gene3D" id="3.30.2280.10">
    <property type="entry name" value="Hypothetical protein (hspc210)"/>
    <property type="match status" value="1"/>
</dbReference>
<comment type="similarity">
    <text evidence="1">Belongs to the GSKIP family.</text>
</comment>
<keyword evidence="5" id="KW-1185">Reference proteome</keyword>
<dbReference type="InterPro" id="IPR007967">
    <property type="entry name" value="GSKIP_dom"/>
</dbReference>
<dbReference type="InterPro" id="IPR037395">
    <property type="entry name" value="GSKIP"/>
</dbReference>
<dbReference type="SUPFAM" id="SSF103107">
    <property type="entry name" value="Hypothetical protein c14orf129, hspc210"/>
    <property type="match status" value="1"/>
</dbReference>
<reference evidence="5" key="1">
    <citation type="journal article" date="2020" name="PLoS Negl. Trop. Dis.">
        <title>High-quality nuclear genome for Sarcoptes scabiei-A critical resource for a neglected parasite.</title>
        <authorList>
            <person name="Korhonen P.K."/>
            <person name="Gasser R.B."/>
            <person name="Ma G."/>
            <person name="Wang T."/>
            <person name="Stroehlein A.J."/>
            <person name="Young N.D."/>
            <person name="Ang C.S."/>
            <person name="Fernando D.D."/>
            <person name="Lu H.C."/>
            <person name="Taylor S."/>
            <person name="Reynolds S.L."/>
            <person name="Mofiz E."/>
            <person name="Najaraj S.H."/>
            <person name="Gowda H."/>
            <person name="Madugundu A."/>
            <person name="Renuse S."/>
            <person name="Holt D."/>
            <person name="Pandey A."/>
            <person name="Papenfuss A.T."/>
            <person name="Fischer K."/>
        </authorList>
    </citation>
    <scope>NUCLEOTIDE SEQUENCE [LARGE SCALE GENOMIC DNA]</scope>
</reference>
<name>A0A834VD47_SARSC</name>
<dbReference type="GO" id="GO:0060828">
    <property type="term" value="P:regulation of canonical Wnt signaling pathway"/>
    <property type="evidence" value="ECO:0007669"/>
    <property type="project" value="InterPro"/>
</dbReference>
<dbReference type="Pfam" id="PF05303">
    <property type="entry name" value="GSKIP_dom"/>
    <property type="match status" value="1"/>
</dbReference>
<dbReference type="PANTHER" id="PTHR12490">
    <property type="entry name" value="GSK3B-INTERACTING PROTEIN"/>
    <property type="match status" value="1"/>
</dbReference>
<dbReference type="AlphaFoldDB" id="A0A834VD47"/>
<gene>
    <name evidence="3" type="ORF">SSS_7025</name>
</gene>
<proteinExistence type="inferred from homology"/>
<dbReference type="InterPro" id="IPR023231">
    <property type="entry name" value="GSKIP_dom_sf"/>
</dbReference>
<feature type="domain" description="GSKIP" evidence="2">
    <location>
        <begin position="51"/>
        <end position="170"/>
    </location>
</feature>
<evidence type="ECO:0000313" key="3">
    <source>
        <dbReference type="EMBL" id="KAF7490904.1"/>
    </source>
</evidence>
<sequence length="172" mass="19424">MSTSTSKDNSFPLPIDEKVLANEECNRRERAIKGAEERYLLNAGSDDEGWRSEALAVIDDIKPFVSQMSISNVLPCDTNGIYLNLEIKESNKFTIELSSAGWPIDLDKNDQQQQNKQHSSTYNSSVIKINDDLSISMQKYFETPYSLLDSLSPSYRNSFSNELVQRLAALCK</sequence>
<evidence type="ECO:0000259" key="2">
    <source>
        <dbReference type="Pfam" id="PF05303"/>
    </source>
</evidence>
<dbReference type="GO" id="GO:0005737">
    <property type="term" value="C:cytoplasm"/>
    <property type="evidence" value="ECO:0007669"/>
    <property type="project" value="TreeGrafter"/>
</dbReference>
<dbReference type="GO" id="GO:0051018">
    <property type="term" value="F:protein kinase A binding"/>
    <property type="evidence" value="ECO:0007669"/>
    <property type="project" value="TreeGrafter"/>
</dbReference>
<dbReference type="OrthoDB" id="5804279at2759"/>
<evidence type="ECO:0000313" key="5">
    <source>
        <dbReference type="Proteomes" id="UP000070412"/>
    </source>
</evidence>
<reference evidence="3" key="2">
    <citation type="submission" date="2020-01" db="EMBL/GenBank/DDBJ databases">
        <authorList>
            <person name="Korhonen P.K.K."/>
            <person name="Guangxu M.G."/>
            <person name="Wang T.W."/>
            <person name="Stroehlein A.J.S."/>
            <person name="Young N.D."/>
            <person name="Ang C.-S.A."/>
            <person name="Fernando D.W.F."/>
            <person name="Lu H.L."/>
            <person name="Taylor S.T."/>
            <person name="Ehtesham M.E.M."/>
            <person name="Najaraj S.H.N."/>
            <person name="Harsha G.H.G."/>
            <person name="Madugundu A.M."/>
            <person name="Renuse S.R."/>
            <person name="Holt D.H."/>
            <person name="Pandey A.P."/>
            <person name="Papenfuss A.P."/>
            <person name="Gasser R.B.G."/>
            <person name="Fischer K.F."/>
        </authorList>
    </citation>
    <scope>NUCLEOTIDE SEQUENCE</scope>
    <source>
        <strain evidence="3">SSS_KF_BRIS2020</strain>
    </source>
</reference>
<dbReference type="PANTHER" id="PTHR12490:SF4">
    <property type="entry name" value="GSK3B-INTERACTING PROTEIN"/>
    <property type="match status" value="1"/>
</dbReference>